<keyword evidence="2" id="KW-0732">Signal</keyword>
<dbReference type="RefSeq" id="WP_010709942.1">
    <property type="nucleotide sequence ID" value="NZ_JAANZP010000051.1"/>
</dbReference>
<evidence type="ECO:0000259" key="3">
    <source>
        <dbReference type="Pfam" id="PF13731"/>
    </source>
</evidence>
<dbReference type="Pfam" id="PF13731">
    <property type="entry name" value="WxL"/>
    <property type="match status" value="1"/>
</dbReference>
<dbReference type="EMBL" id="SEWT01000003">
    <property type="protein sequence ID" value="RYU33748.1"/>
    <property type="molecule type" value="Genomic_DNA"/>
</dbReference>
<sequence length="1410" mass="154884">MKQTKWQRLATIGLCSSLVINAFSGATAVAENITIESSPTVASSAKEATSASSATPESTESSQETTETSREEVTQETVEQEDTTEIAQEENLLEPSGIQAKIMPRAFVWAATGTTNRTTVRLNDVVDYRMKLENITTDDTNSDIVGPIRIESKLAAGMTRPTSVIIKVGPEEQNVVIGEGSHNANSGGEYFVWAESTRTVTAFINRLHGRTSGNTGYIKTLYFQTRITSGTHNEKKYIDSTIRFNGFGAVNRRNEMTYVDRFSGNLGLKGNLKFYDEDGVASKEQMSLSINPVLFKSTNSRVEGTLLRYPLTMTNAGSGLYRFDTGLKNIGTSNGGSWFFFSNDIAINFATATTNRIDKIVLAPPKATLPDSRTGVMTSRAYTSTTYTRSNYDISTYNFTKATGKTWRITNRSSNSGVSTNIMFSDNLVGTTGQFNKGNSGATINYYIYYKKLYENFVNSNGQKITPPSGFTQGKRTVINSEAYTFKQSGTLPDTYQADGKTYKFKGWYKGKTKPNTLTTTKAPSYAVTYNNDDDLTVVYEEIEFLEFPSRTYQFGFVDESGKRVDASTIDLTYDNWYGIGTEPPNNIPSAWATTKIETGIKANTKNNLKEIIYPVQSLETNSNDSFQFSAVNLRYQLPRIYKSISIQNQQGGFDAAYPYPSILNPSGAEINNTPQYFELKNNGGQEFVFNRTTAAAPENVQLPFYLRYVSSFLTGKAMYYTIQGPIYYYLTNRRVTENFVDANGTKITPPTGFTQGKQTVINSDPYTFKQSGTLPDTYTTGGKTYKFKGWYKGKTKPNTLTTTKAPSYAVTYDDNDDLNVVYEEIEAFDFPALTYQFGFVDESGKRVDASTIDLTYDNWHGELLSSVDGWKTTSIEKGQVALTKNNLKEIVYPSHSLEIMNGRISQYSAANLTFKIPKYYENISVYNKNGTFDTAYPFPTIKVNTSTTPLSSRPQLFQLKKSNNQSFIFNQTTAAAPADVQVPYNLREIVYDPADSVDKGLYHMLDKPIYYYLTNRKVTENFVDANGTKITPPTGFTQGNQIPMTSNTFKYTAARALPASYTTGGKTYIFQGWYKGKTKPNTLTTSTTPTYNTTFDGNDDMTAMYKEEVPKASVALTRTTAETVTSGGNVTWRATITNTSQAPLTTATIKKSTAWTTGLAAPTAMIVTPAGGTAKTVPVTATTWTNGVSLGTDIPVGKSATVQFTTKATGTAGQVLRAGITTSGNYSGVSTSATVRVKDNDQAIVTPTAEGFISVPTFNFGQVGVAGSTQQHSLKKAADYYGNGTRNPYLRIKKTQANWSLTAQLSQPKSATDSLPTATRLLLGTAPVSSFSNYNQPTELKNAVGTTSAISLNANNTATRIIANQQFTGSNIYQLDFTFNNVKLEVPANQGVKGQQYQAAVTWNLVTGP</sequence>
<reference evidence="4 5" key="1">
    <citation type="submission" date="2019-02" db="EMBL/GenBank/DDBJ databases">
        <title>From farm to fork: dissemination of Tn554::fexA-optrA in linezolid-resistant Enterococcus faecalis clones from chicken feces and meat in Tunisia.</title>
        <authorList>
            <person name="Tedim A.P."/>
            <person name="Elghaieb H."/>
            <person name="Abbassi M.S."/>
            <person name="Novais C."/>
            <person name="Hassen A."/>
            <person name="Peixe L."/>
            <person name="Freitas A.R."/>
        </authorList>
    </citation>
    <scope>NUCLEOTIDE SEQUENCE [LARGE SCALE GENOMIC DNA]</scope>
    <source>
        <strain evidence="4 5">728T</strain>
    </source>
</reference>
<dbReference type="InterPro" id="IPR027994">
    <property type="entry name" value="WxL_dom"/>
</dbReference>
<organism evidence="4 5">
    <name type="scientific">Enterococcus faecalis</name>
    <name type="common">Streptococcus faecalis</name>
    <dbReference type="NCBI Taxonomy" id="1351"/>
    <lineage>
        <taxon>Bacteria</taxon>
        <taxon>Bacillati</taxon>
        <taxon>Bacillota</taxon>
        <taxon>Bacilli</taxon>
        <taxon>Lactobacillales</taxon>
        <taxon>Enterococcaceae</taxon>
        <taxon>Enterococcus</taxon>
    </lineage>
</organism>
<feature type="signal peptide" evidence="2">
    <location>
        <begin position="1"/>
        <end position="28"/>
    </location>
</feature>
<dbReference type="Proteomes" id="UP000292223">
    <property type="component" value="Unassembled WGS sequence"/>
</dbReference>
<proteinExistence type="predicted"/>
<feature type="region of interest" description="Disordered" evidence="1">
    <location>
        <begin position="38"/>
        <end position="95"/>
    </location>
</feature>
<evidence type="ECO:0000256" key="1">
    <source>
        <dbReference type="SAM" id="MobiDB-lite"/>
    </source>
</evidence>
<comment type="caution">
    <text evidence="4">The sequence shown here is derived from an EMBL/GenBank/DDBJ whole genome shotgun (WGS) entry which is preliminary data.</text>
</comment>
<feature type="chain" id="PRO_5032838304" evidence="2">
    <location>
        <begin position="29"/>
        <end position="1410"/>
    </location>
</feature>
<evidence type="ECO:0000313" key="5">
    <source>
        <dbReference type="Proteomes" id="UP000292223"/>
    </source>
</evidence>
<accession>A0A8B3RUD2</accession>
<feature type="compositionally biased region" description="Low complexity" evidence="1">
    <location>
        <begin position="40"/>
        <end position="66"/>
    </location>
</feature>
<name>A0A8B3RUD2_ENTFL</name>
<feature type="domain" description="WxL" evidence="3">
    <location>
        <begin position="1255"/>
        <end position="1410"/>
    </location>
</feature>
<protein>
    <submittedName>
        <fullName evidence="4">WxL domain-containing protein</fullName>
    </submittedName>
</protein>
<evidence type="ECO:0000256" key="2">
    <source>
        <dbReference type="SAM" id="SignalP"/>
    </source>
</evidence>
<evidence type="ECO:0000313" key="4">
    <source>
        <dbReference type="EMBL" id="RYU33748.1"/>
    </source>
</evidence>
<feature type="compositionally biased region" description="Acidic residues" evidence="1">
    <location>
        <begin position="78"/>
        <end position="92"/>
    </location>
</feature>
<gene>
    <name evidence="4" type="ORF">EU507_06285</name>
</gene>